<dbReference type="PROSITE" id="PS51257">
    <property type="entry name" value="PROKAR_LIPOPROTEIN"/>
    <property type="match status" value="1"/>
</dbReference>
<organism evidence="2 3">
    <name type="scientific">Candidatus Alistipes intestinigallinarum</name>
    <dbReference type="NCBI Taxonomy" id="2838440"/>
    <lineage>
        <taxon>Bacteria</taxon>
        <taxon>Pseudomonadati</taxon>
        <taxon>Bacteroidota</taxon>
        <taxon>Bacteroidia</taxon>
        <taxon>Bacteroidales</taxon>
        <taxon>Rikenellaceae</taxon>
        <taxon>Alistipes</taxon>
    </lineage>
</organism>
<evidence type="ECO:0000259" key="1">
    <source>
        <dbReference type="Pfam" id="PF13201"/>
    </source>
</evidence>
<feature type="domain" description="Putative carbohydrate metabolism" evidence="1">
    <location>
        <begin position="497"/>
        <end position="704"/>
    </location>
</feature>
<dbReference type="Pfam" id="PF13201">
    <property type="entry name" value="PCMD"/>
    <property type="match status" value="1"/>
</dbReference>
<dbReference type="EMBL" id="DXDA01000022">
    <property type="protein sequence ID" value="HIY68312.1"/>
    <property type="molecule type" value="Genomic_DNA"/>
</dbReference>
<dbReference type="InterPro" id="IPR038653">
    <property type="entry name" value="Put_CMD_sf"/>
</dbReference>
<evidence type="ECO:0000313" key="2">
    <source>
        <dbReference type="EMBL" id="HIY68312.1"/>
    </source>
</evidence>
<dbReference type="Pfam" id="PF14900">
    <property type="entry name" value="DUF4493"/>
    <property type="match status" value="1"/>
</dbReference>
<evidence type="ECO:0000313" key="3">
    <source>
        <dbReference type="Proteomes" id="UP000886844"/>
    </source>
</evidence>
<dbReference type="AlphaFoldDB" id="A0A9D2CBF6"/>
<name>A0A9D2CBF6_9BACT</name>
<proteinExistence type="predicted"/>
<gene>
    <name evidence="2" type="ORF">H9828_02705</name>
</gene>
<comment type="caution">
    <text evidence="2">The sequence shown here is derived from an EMBL/GenBank/DDBJ whole genome shotgun (WGS) entry which is preliminary data.</text>
</comment>
<reference evidence="2" key="2">
    <citation type="submission" date="2021-04" db="EMBL/GenBank/DDBJ databases">
        <authorList>
            <person name="Gilroy R."/>
        </authorList>
    </citation>
    <scope>NUCLEOTIDE SEQUENCE</scope>
    <source>
        <strain evidence="2">5134</strain>
    </source>
</reference>
<accession>A0A9D2CBF6</accession>
<protein>
    <submittedName>
        <fullName evidence="2">DUF4493 domain-containing protein</fullName>
    </submittedName>
</protein>
<dbReference type="InterPro" id="IPR027840">
    <property type="entry name" value="DUF4493"/>
</dbReference>
<dbReference type="Proteomes" id="UP000886844">
    <property type="component" value="Unassembled WGS sequence"/>
</dbReference>
<sequence length="707" mass="76322">MKRLYRYLFPVLGLAVAGCSESSQPLDAAGASGTLTMKVSTRSDAAADDAYDPMEHLTVYLYNSDGNPIRKYTAKEDLPERLELLAGEYRVTVEAGEAVAASFTQRLYKGEEPFTVTPGVNTPVEVKCTLQNTAVAAVFDGTIPENFGTNFEVRVMPGATYDESRADNASTLRYTEDATGYFTLDEGVDALSWQFSGTQNTLGTVTKTGSIPDVRTPGKYTLTFRYSPDLPGFIEAVAIRVDDSTDDFDDTIIWSPNPTIEGDGFEISETQQYQGGEKRFLITTVKPMTAATLTFDGKPYDLLAAISAPAAGLAVEQTAENALTVTLSDDFFAGCTGGDHTLRFEASDNGGGNGDAECIFALQGIITPSEADYDLWRNTITLRARVFDTGASAVTFGLRSKGGEWQELAGTDSGDGYWTATLGAEWEESTNENGQTIYTPTAGTGVWAEDEYECRAMIGEQESLASFTTAGGQSIPGGDMEDGSMSCFNNNHGSFWDSGNNSYTPQLCTQQEKSGSKCALLAATTSFGVMAAGNLFTGSFNQSRLNGTVSFGQPYDWQARPQKMHLLFYAEVLGQVNKNQHDGPLANDTQDQARIYVAIVDWSTPHGVTSGTSDPTGVWDPAKGIYGGDNTTEASGKIIAYGSYFIKEQSSGGEMLPLDLTLHYYDKETKPSGSYTLVISCATSAYGDYMNGCSTNRLYVDDFQWVY</sequence>
<dbReference type="Gene3D" id="2.60.120.890">
    <property type="entry name" value="BT2081, beta-jelly-roll domain"/>
    <property type="match status" value="1"/>
</dbReference>
<reference evidence="2" key="1">
    <citation type="journal article" date="2021" name="PeerJ">
        <title>Extensive microbial diversity within the chicken gut microbiome revealed by metagenomics and culture.</title>
        <authorList>
            <person name="Gilroy R."/>
            <person name="Ravi A."/>
            <person name="Getino M."/>
            <person name="Pursley I."/>
            <person name="Horton D.L."/>
            <person name="Alikhan N.F."/>
            <person name="Baker D."/>
            <person name="Gharbi K."/>
            <person name="Hall N."/>
            <person name="Watson M."/>
            <person name="Adriaenssens E.M."/>
            <person name="Foster-Nyarko E."/>
            <person name="Jarju S."/>
            <person name="Secka A."/>
            <person name="Antonio M."/>
            <person name="Oren A."/>
            <person name="Chaudhuri R.R."/>
            <person name="La Ragione R."/>
            <person name="Hildebrand F."/>
            <person name="Pallen M.J."/>
        </authorList>
    </citation>
    <scope>NUCLEOTIDE SEQUENCE</scope>
    <source>
        <strain evidence="2">5134</strain>
    </source>
</reference>
<dbReference type="InterPro" id="IPR025112">
    <property type="entry name" value="PCMD"/>
</dbReference>